<accession>A0AAU8KZD9</accession>
<dbReference type="EMBL" id="PP885733">
    <property type="protein sequence ID" value="XCN28316.1"/>
    <property type="molecule type" value="Genomic_DNA"/>
</dbReference>
<protein>
    <submittedName>
        <fullName evidence="1">Uncharacterized protein</fullName>
    </submittedName>
</protein>
<proteinExistence type="predicted"/>
<reference evidence="1" key="1">
    <citation type="submission" date="2024-06" db="EMBL/GenBank/DDBJ databases">
        <authorList>
            <person name="Gannavaram S."/>
            <person name="Nemani S."/>
            <person name="Datta M."/>
            <person name="Picchiottino A."/>
            <person name="Mereddy A."/>
            <person name="Gannavaram N."/>
            <person name="Honeycutt C."/>
            <person name="Tran D."/>
            <person name="Choi K."/>
            <person name="Srinivasan K."/>
            <person name="Johnson A."/>
        </authorList>
    </citation>
    <scope>NUCLEOTIDE SEQUENCE</scope>
</reference>
<sequence length="155" mass="17840">MEIKYLYGHMWAVEEGKEDEKPNWSLEDAVFLTRKTDVFQHADMRSKVGIGVLWGGFAKRFRKPDDIHFYGESVSCGVETPEEGEGLERLKKAYFEGEFWKTEIKGHGSSVHTVFALVPKGYYPTGKWMEINWEKSSHAEMREIIEAEAKAACGW</sequence>
<evidence type="ECO:0000313" key="1">
    <source>
        <dbReference type="EMBL" id="XCN28316.1"/>
    </source>
</evidence>
<organism evidence="1">
    <name type="scientific">Pantoea phage Survivor</name>
    <dbReference type="NCBI Taxonomy" id="3232176"/>
    <lineage>
        <taxon>Viruses</taxon>
        <taxon>Duplodnaviria</taxon>
        <taxon>Heunggongvirae</taxon>
        <taxon>Uroviricota</taxon>
        <taxon>Caudoviricetes</taxon>
    </lineage>
</organism>
<name>A0AAU8KZD9_9CAUD</name>